<organism evidence="2 3">
    <name type="scientific">Pisolithus tinctorius Marx 270</name>
    <dbReference type="NCBI Taxonomy" id="870435"/>
    <lineage>
        <taxon>Eukaryota</taxon>
        <taxon>Fungi</taxon>
        <taxon>Dikarya</taxon>
        <taxon>Basidiomycota</taxon>
        <taxon>Agaricomycotina</taxon>
        <taxon>Agaricomycetes</taxon>
        <taxon>Agaricomycetidae</taxon>
        <taxon>Boletales</taxon>
        <taxon>Sclerodermatineae</taxon>
        <taxon>Pisolithaceae</taxon>
        <taxon>Pisolithus</taxon>
    </lineage>
</organism>
<dbReference type="InParanoid" id="A0A0C3NZJ0"/>
<sequence>MAPGWLKALCCIQQPPSPSDDAQVPAPVGAAQPPARTNIPALAPTEVPVEASGSPSANIWDVRADTAVENTRPRSPGPSPRDTNIPVPASIQGSPSNSTGALAPAPIEAQPTVSCSPEESADTPVSAHTEEVAAASTAITPTISLDPAKAREHIDRIDRFRILVMGRANAGKTTILQRVCNTTDQPEIFNGKGEKVDVTLVQGSQKRGEHNIEDELVFKSNRRFVFHDSRGFEAGSEGEFDMMKEFVMDRAKTTQLDKRIHAIWFCIPLHDSHRMITAAEKKFFDKCDTGHVPVIVLLTKTDTLALDAFMELVDDGLNEDDATEWAAEVEKRKLMECLIKVKGWLNKSRFPPHDYLSLTGMQEEGADCTTLLTCTANALNEEGLQQLLISTQQSNLGLCMEFAITKTLKNCMHGMVGKITPA</sequence>
<dbReference type="Gene3D" id="3.40.50.300">
    <property type="entry name" value="P-loop containing nucleotide triphosphate hydrolases"/>
    <property type="match status" value="1"/>
</dbReference>
<dbReference type="SUPFAM" id="SSF52540">
    <property type="entry name" value="P-loop containing nucleoside triphosphate hydrolases"/>
    <property type="match status" value="1"/>
</dbReference>
<evidence type="ECO:0000313" key="3">
    <source>
        <dbReference type="Proteomes" id="UP000054217"/>
    </source>
</evidence>
<feature type="compositionally biased region" description="Polar residues" evidence="1">
    <location>
        <begin position="91"/>
        <end position="100"/>
    </location>
</feature>
<keyword evidence="3" id="KW-1185">Reference proteome</keyword>
<evidence type="ECO:0000313" key="2">
    <source>
        <dbReference type="EMBL" id="KIO06265.1"/>
    </source>
</evidence>
<feature type="region of interest" description="Disordered" evidence="1">
    <location>
        <begin position="12"/>
        <end position="131"/>
    </location>
</feature>
<dbReference type="CDD" id="cd00882">
    <property type="entry name" value="Ras_like_GTPase"/>
    <property type="match status" value="1"/>
</dbReference>
<dbReference type="EMBL" id="KN831963">
    <property type="protein sequence ID" value="KIO06265.1"/>
    <property type="molecule type" value="Genomic_DNA"/>
</dbReference>
<reference evidence="3" key="2">
    <citation type="submission" date="2015-01" db="EMBL/GenBank/DDBJ databases">
        <title>Evolutionary Origins and Diversification of the Mycorrhizal Mutualists.</title>
        <authorList>
            <consortium name="DOE Joint Genome Institute"/>
            <consortium name="Mycorrhizal Genomics Consortium"/>
            <person name="Kohler A."/>
            <person name="Kuo A."/>
            <person name="Nagy L.G."/>
            <person name="Floudas D."/>
            <person name="Copeland A."/>
            <person name="Barry K.W."/>
            <person name="Cichocki N."/>
            <person name="Veneault-Fourrey C."/>
            <person name="LaButti K."/>
            <person name="Lindquist E.A."/>
            <person name="Lipzen A."/>
            <person name="Lundell T."/>
            <person name="Morin E."/>
            <person name="Murat C."/>
            <person name="Riley R."/>
            <person name="Ohm R."/>
            <person name="Sun H."/>
            <person name="Tunlid A."/>
            <person name="Henrissat B."/>
            <person name="Grigoriev I.V."/>
            <person name="Hibbett D.S."/>
            <person name="Martin F."/>
        </authorList>
    </citation>
    <scope>NUCLEOTIDE SEQUENCE [LARGE SCALE GENOMIC DNA]</scope>
    <source>
        <strain evidence="3">Marx 270</strain>
    </source>
</reference>
<accession>A0A0C3NZJ0</accession>
<feature type="compositionally biased region" description="Low complexity" evidence="1">
    <location>
        <begin position="22"/>
        <end position="35"/>
    </location>
</feature>
<dbReference type="Proteomes" id="UP000054217">
    <property type="component" value="Unassembled WGS sequence"/>
</dbReference>
<dbReference type="HOGENOM" id="CLU_023805_6_1_1"/>
<feature type="non-terminal residue" evidence="2">
    <location>
        <position position="422"/>
    </location>
</feature>
<protein>
    <submittedName>
        <fullName evidence="2">Uncharacterized protein</fullName>
    </submittedName>
</protein>
<evidence type="ECO:0000256" key="1">
    <source>
        <dbReference type="SAM" id="MobiDB-lite"/>
    </source>
</evidence>
<gene>
    <name evidence="2" type="ORF">M404DRAFT_998933</name>
</gene>
<dbReference type="AlphaFoldDB" id="A0A0C3NZJ0"/>
<reference evidence="2 3" key="1">
    <citation type="submission" date="2014-04" db="EMBL/GenBank/DDBJ databases">
        <authorList>
            <consortium name="DOE Joint Genome Institute"/>
            <person name="Kuo A."/>
            <person name="Kohler A."/>
            <person name="Costa M.D."/>
            <person name="Nagy L.G."/>
            <person name="Floudas D."/>
            <person name="Copeland A."/>
            <person name="Barry K.W."/>
            <person name="Cichocki N."/>
            <person name="Veneault-Fourrey C."/>
            <person name="LaButti K."/>
            <person name="Lindquist E.A."/>
            <person name="Lipzen A."/>
            <person name="Lundell T."/>
            <person name="Morin E."/>
            <person name="Murat C."/>
            <person name="Sun H."/>
            <person name="Tunlid A."/>
            <person name="Henrissat B."/>
            <person name="Grigoriev I.V."/>
            <person name="Hibbett D.S."/>
            <person name="Martin F."/>
            <person name="Nordberg H.P."/>
            <person name="Cantor M.N."/>
            <person name="Hua S.X."/>
        </authorList>
    </citation>
    <scope>NUCLEOTIDE SEQUENCE [LARGE SCALE GENOMIC DNA]</scope>
    <source>
        <strain evidence="2 3">Marx 270</strain>
    </source>
</reference>
<name>A0A0C3NZJ0_PISTI</name>
<proteinExistence type="predicted"/>
<dbReference type="OrthoDB" id="59699at2759"/>
<dbReference type="InterPro" id="IPR027417">
    <property type="entry name" value="P-loop_NTPase"/>
</dbReference>